<protein>
    <submittedName>
        <fullName evidence="2">Uncharacterized protein</fullName>
    </submittedName>
</protein>
<feature type="region of interest" description="Disordered" evidence="1">
    <location>
        <begin position="182"/>
        <end position="210"/>
    </location>
</feature>
<reference evidence="2 3" key="1">
    <citation type="journal article" date="2012" name="PLoS Pathog.">
        <title>The genome of the obligate intracellular parasite Trachipleistophora hominis: new insights into microsporidian genome dynamics and reductive evolution.</title>
        <authorList>
            <person name="Heinz E."/>
            <person name="Williams T.A."/>
            <person name="Nakjang S."/>
            <person name="Noel C.J."/>
            <person name="Swan D.C."/>
            <person name="Goldberg A.V."/>
            <person name="Harris S.R."/>
            <person name="Weinmaier T."/>
            <person name="Markert S."/>
            <person name="Becher D."/>
            <person name="Bernhardt J."/>
            <person name="Dagan T."/>
            <person name="Hacker C."/>
            <person name="Lucocq J.M."/>
            <person name="Schweder T."/>
            <person name="Rattei T."/>
            <person name="Hall N."/>
            <person name="Hirt R.P."/>
            <person name="Embley T.M."/>
        </authorList>
    </citation>
    <scope>NUCLEOTIDE SEQUENCE [LARGE SCALE GENOMIC DNA]</scope>
</reference>
<feature type="compositionally biased region" description="Basic and acidic residues" evidence="1">
    <location>
        <begin position="182"/>
        <end position="206"/>
    </location>
</feature>
<name>L7JQX2_TRAHO</name>
<dbReference type="OMA" id="QCHTNID"/>
<evidence type="ECO:0000313" key="3">
    <source>
        <dbReference type="Proteomes" id="UP000011185"/>
    </source>
</evidence>
<dbReference type="AlphaFoldDB" id="L7JQX2"/>
<feature type="non-terminal residue" evidence="2">
    <location>
        <position position="427"/>
    </location>
</feature>
<sequence>MFLFTLYCVISCNCPKSEETGESSGSEAVINQQNVKEHNCLNTVGRRLSNPSHKLHIPTPSQVHALKSCEHGINKSDDEGYSSDMLSPANLDAGSRLTPSEPSPILPNVYNTCRSGTQQKSLDYFSLRRNGIACDDNQTFHSDGSEADYKMTSAKHRKRSMHDTSNNIDKPLIVLTNGESMSKKKFDQGNGKTKNEEQKIDKRIEAEPDNDFMNRESINQDVTGTSNSTSTDSITSNLSSIKMRIAELKRTFESYLSTDSYENMVKTQKTPETPENPQYSSSNGEFIPIPEPISLFDKNVLLVELLSYMETRLDYMKAFVAQIHSLEEINNPPFRKVENSKKAENVTTIACSKYVTITRKEVEGSKKVISEFENGVQNVCNMFITSYLKLSDVLLQIRKKEIKFENDQVKQLQHENDPLNGMLGINE</sequence>
<accession>L7JQX2</accession>
<dbReference type="InParanoid" id="L7JQX2"/>
<gene>
    <name evidence="2" type="ORF">THOM_3209</name>
</gene>
<dbReference type="HOGENOM" id="CLU_643358_0_0_1"/>
<dbReference type="EMBL" id="JH994100">
    <property type="protein sequence ID" value="ELQ73834.1"/>
    <property type="molecule type" value="Genomic_DNA"/>
</dbReference>
<proteinExistence type="predicted"/>
<evidence type="ECO:0000313" key="2">
    <source>
        <dbReference type="EMBL" id="ELQ73834.1"/>
    </source>
</evidence>
<evidence type="ECO:0000256" key="1">
    <source>
        <dbReference type="SAM" id="MobiDB-lite"/>
    </source>
</evidence>
<dbReference type="VEuPathDB" id="MicrosporidiaDB:THOM_3209"/>
<keyword evidence="3" id="KW-1185">Reference proteome</keyword>
<dbReference type="Proteomes" id="UP000011185">
    <property type="component" value="Unassembled WGS sequence"/>
</dbReference>
<organism evidence="2 3">
    <name type="scientific">Trachipleistophora hominis</name>
    <name type="common">Microsporidian parasite</name>
    <dbReference type="NCBI Taxonomy" id="72359"/>
    <lineage>
        <taxon>Eukaryota</taxon>
        <taxon>Fungi</taxon>
        <taxon>Fungi incertae sedis</taxon>
        <taxon>Microsporidia</taxon>
        <taxon>Pleistophoridae</taxon>
        <taxon>Trachipleistophora</taxon>
    </lineage>
</organism>